<dbReference type="InterPro" id="IPR013196">
    <property type="entry name" value="HTH_11"/>
</dbReference>
<evidence type="ECO:0000256" key="2">
    <source>
        <dbReference type="ARBA" id="ARBA00023163"/>
    </source>
</evidence>
<evidence type="ECO:0000313" key="5">
    <source>
        <dbReference type="Proteomes" id="UP000588098"/>
    </source>
</evidence>
<dbReference type="InterPro" id="IPR036390">
    <property type="entry name" value="WH_DNA-bd_sf"/>
</dbReference>
<keyword evidence="1" id="KW-0805">Transcription regulation</keyword>
<keyword evidence="4" id="KW-0238">DNA-binding</keyword>
<dbReference type="GO" id="GO:0003677">
    <property type="term" value="F:DNA binding"/>
    <property type="evidence" value="ECO:0007669"/>
    <property type="project" value="UniProtKB-KW"/>
</dbReference>
<dbReference type="Pfam" id="PF08279">
    <property type="entry name" value="HTH_11"/>
    <property type="match status" value="1"/>
</dbReference>
<dbReference type="EMBL" id="JACHJL010000002">
    <property type="protein sequence ID" value="MBB5934326.1"/>
    <property type="molecule type" value="Genomic_DNA"/>
</dbReference>
<accession>A0A7W9Q6C2</accession>
<dbReference type="SUPFAM" id="SSF46785">
    <property type="entry name" value="Winged helix' DNA-binding domain"/>
    <property type="match status" value="1"/>
</dbReference>
<dbReference type="AlphaFoldDB" id="A0A7W9Q6C2"/>
<dbReference type="PROSITE" id="PS51000">
    <property type="entry name" value="HTH_DEOR_2"/>
    <property type="match status" value="1"/>
</dbReference>
<gene>
    <name evidence="4" type="ORF">FHS42_001352</name>
</gene>
<dbReference type="PANTHER" id="PTHR34580:SF3">
    <property type="entry name" value="PROTEIN PAFB"/>
    <property type="match status" value="1"/>
</dbReference>
<dbReference type="InterPro" id="IPR051534">
    <property type="entry name" value="CBASS_pafABC_assoc_protein"/>
</dbReference>
<dbReference type="PANTHER" id="PTHR34580">
    <property type="match status" value="1"/>
</dbReference>
<comment type="caution">
    <text evidence="4">The sequence shown here is derived from an EMBL/GenBank/DDBJ whole genome shotgun (WGS) entry which is preliminary data.</text>
</comment>
<keyword evidence="5" id="KW-1185">Reference proteome</keyword>
<evidence type="ECO:0000313" key="4">
    <source>
        <dbReference type="EMBL" id="MBB5934326.1"/>
    </source>
</evidence>
<dbReference type="InterPro" id="IPR036388">
    <property type="entry name" value="WH-like_DNA-bd_sf"/>
</dbReference>
<evidence type="ECO:0000256" key="1">
    <source>
        <dbReference type="ARBA" id="ARBA00023015"/>
    </source>
</evidence>
<organism evidence="4 5">
    <name type="scientific">Streptomyces zagrosensis</name>
    <dbReference type="NCBI Taxonomy" id="1042984"/>
    <lineage>
        <taxon>Bacteria</taxon>
        <taxon>Bacillati</taxon>
        <taxon>Actinomycetota</taxon>
        <taxon>Actinomycetes</taxon>
        <taxon>Kitasatosporales</taxon>
        <taxon>Streptomycetaceae</taxon>
        <taxon>Streptomyces</taxon>
    </lineage>
</organism>
<sequence>MLDTSARLLELLSLLQFGHDCPGSELANRLGVTTRTVRRGIERLRDLGYPVRALQGTAGYRLGAGTPLPPLLLDDEEAIAVTVGLRTTAGSSVTGIEETALRALATLEQVLPARLRHRVQTLQAATAHVAATGPAVSSDALMGLRRLAGLP</sequence>
<keyword evidence="2" id="KW-0804">Transcription</keyword>
<name>A0A7W9Q6C2_9ACTN</name>
<feature type="domain" description="HTH deoR-type" evidence="3">
    <location>
        <begin position="4"/>
        <end position="59"/>
    </location>
</feature>
<proteinExistence type="predicted"/>
<dbReference type="Gene3D" id="1.10.10.10">
    <property type="entry name" value="Winged helix-like DNA-binding domain superfamily/Winged helix DNA-binding domain"/>
    <property type="match status" value="1"/>
</dbReference>
<reference evidence="4 5" key="1">
    <citation type="submission" date="2020-08" db="EMBL/GenBank/DDBJ databases">
        <title>Genomic Encyclopedia of Type Strains, Phase III (KMG-III): the genomes of soil and plant-associated and newly described type strains.</title>
        <authorList>
            <person name="Whitman W."/>
        </authorList>
    </citation>
    <scope>NUCLEOTIDE SEQUENCE [LARGE SCALE GENOMIC DNA]</scope>
    <source>
        <strain evidence="4 5">CECT 8305</strain>
    </source>
</reference>
<dbReference type="InterPro" id="IPR001034">
    <property type="entry name" value="DeoR_HTH"/>
</dbReference>
<dbReference type="GO" id="GO:0003700">
    <property type="term" value="F:DNA-binding transcription factor activity"/>
    <property type="evidence" value="ECO:0007669"/>
    <property type="project" value="InterPro"/>
</dbReference>
<protein>
    <submittedName>
        <fullName evidence="4">Putative DNA-binding transcriptional regulator YafY</fullName>
    </submittedName>
</protein>
<dbReference type="Proteomes" id="UP000588098">
    <property type="component" value="Unassembled WGS sequence"/>
</dbReference>
<evidence type="ECO:0000259" key="3">
    <source>
        <dbReference type="PROSITE" id="PS51000"/>
    </source>
</evidence>